<evidence type="ECO:0000313" key="12">
    <source>
        <dbReference type="Proteomes" id="UP000824782"/>
    </source>
</evidence>
<keyword evidence="8" id="KW-0807">Transducer</keyword>
<feature type="transmembrane region" description="Helical" evidence="9">
    <location>
        <begin position="184"/>
        <end position="205"/>
    </location>
</feature>
<keyword evidence="3 9" id="KW-0812">Transmembrane</keyword>
<dbReference type="InterPro" id="IPR000276">
    <property type="entry name" value="GPCR_Rhodpsn"/>
</dbReference>
<evidence type="ECO:0000256" key="1">
    <source>
        <dbReference type="ARBA" id="ARBA00004651"/>
    </source>
</evidence>
<dbReference type="GO" id="GO:0004930">
    <property type="term" value="F:G protein-coupled receptor activity"/>
    <property type="evidence" value="ECO:0007669"/>
    <property type="project" value="UniProtKB-KW"/>
</dbReference>
<gene>
    <name evidence="11" type="ORF">GDO81_005359</name>
</gene>
<feature type="transmembrane region" description="Helical" evidence="9">
    <location>
        <begin position="106"/>
        <end position="129"/>
    </location>
</feature>
<dbReference type="PROSITE" id="PS50262">
    <property type="entry name" value="G_PROTEIN_RECEP_F1_2"/>
    <property type="match status" value="1"/>
</dbReference>
<evidence type="ECO:0000256" key="5">
    <source>
        <dbReference type="ARBA" id="ARBA00023040"/>
    </source>
</evidence>
<keyword evidence="4 9" id="KW-1133">Transmembrane helix</keyword>
<keyword evidence="6 9" id="KW-0472">Membrane</keyword>
<protein>
    <recommendedName>
        <fullName evidence="10">G-protein coupled receptors family 1 profile domain-containing protein</fullName>
    </recommendedName>
</protein>
<comment type="subcellular location">
    <subcellularLocation>
        <location evidence="1">Cell membrane</location>
        <topology evidence="1">Multi-pass membrane protein</topology>
    </subcellularLocation>
</comment>
<dbReference type="Proteomes" id="UP000824782">
    <property type="component" value="Unassembled WGS sequence"/>
</dbReference>
<evidence type="ECO:0000256" key="7">
    <source>
        <dbReference type="ARBA" id="ARBA00023170"/>
    </source>
</evidence>
<keyword evidence="5" id="KW-0297">G-protein coupled receptor</keyword>
<feature type="transmembrane region" description="Helical" evidence="9">
    <location>
        <begin position="68"/>
        <end position="94"/>
    </location>
</feature>
<evidence type="ECO:0000256" key="9">
    <source>
        <dbReference type="SAM" id="Phobius"/>
    </source>
</evidence>
<dbReference type="AlphaFoldDB" id="A0AAV7CQI6"/>
<dbReference type="InterPro" id="IPR017452">
    <property type="entry name" value="GPCR_Rhodpsn_7TM"/>
</dbReference>
<evidence type="ECO:0000256" key="2">
    <source>
        <dbReference type="ARBA" id="ARBA00022475"/>
    </source>
</evidence>
<evidence type="ECO:0000259" key="10">
    <source>
        <dbReference type="PROSITE" id="PS50262"/>
    </source>
</evidence>
<dbReference type="PRINTS" id="PR01157">
    <property type="entry name" value="P2YPURNOCPTR"/>
</dbReference>
<keyword evidence="7" id="KW-0675">Receptor</keyword>
<evidence type="ECO:0000256" key="3">
    <source>
        <dbReference type="ARBA" id="ARBA00022692"/>
    </source>
</evidence>
<dbReference type="Pfam" id="PF00001">
    <property type="entry name" value="7tm_1"/>
    <property type="match status" value="1"/>
</dbReference>
<evidence type="ECO:0000256" key="8">
    <source>
        <dbReference type="ARBA" id="ARBA00023224"/>
    </source>
</evidence>
<sequence>MAMYNESEYITMNNESEYTTIAMNNESNYIRTTPNNESEYVFNTTFMPIITQASVNCTNPLVDKFIKIYFLPTMYSIIFIVGFPGNIIAISVYVMKMRPWRTSIIILLNLAITDLLHLSSLPFLVYNYANKEKWTLGDFTCKLIRVAFHFNLYGSILFLTCFGIFRYFVIVHPMKFHSIHKRRWAVIACAAVWVIALIEVLPMVILMKDVQDTVACMDFAVSVDTYNVHWYNAVLTSIGFAMPLLVVTLSYTSINCSLANGPYTNDAYKKKARRLVVILLVVFYACFLPLHIFRAIRIETRLYKVGCIYEKHIHAAYIASRPIASLNTFGNLLLYVAVGGNFRQAIQSVYKSNPYRQQP</sequence>
<evidence type="ECO:0000256" key="6">
    <source>
        <dbReference type="ARBA" id="ARBA00023136"/>
    </source>
</evidence>
<evidence type="ECO:0000256" key="4">
    <source>
        <dbReference type="ARBA" id="ARBA00022989"/>
    </source>
</evidence>
<evidence type="ECO:0000313" key="11">
    <source>
        <dbReference type="EMBL" id="KAG8586352.1"/>
    </source>
</evidence>
<keyword evidence="2" id="KW-1003">Cell membrane</keyword>
<dbReference type="GO" id="GO:0005886">
    <property type="term" value="C:plasma membrane"/>
    <property type="evidence" value="ECO:0007669"/>
    <property type="project" value="UniProtKB-SubCell"/>
</dbReference>
<feature type="transmembrane region" description="Helical" evidence="9">
    <location>
        <begin position="152"/>
        <end position="172"/>
    </location>
</feature>
<dbReference type="PRINTS" id="PR00237">
    <property type="entry name" value="GPCRRHODOPSN"/>
</dbReference>
<feature type="transmembrane region" description="Helical" evidence="9">
    <location>
        <begin position="230"/>
        <end position="254"/>
    </location>
</feature>
<accession>A0AAV7CQI6</accession>
<dbReference type="EMBL" id="WNYA01000002">
    <property type="protein sequence ID" value="KAG8586352.1"/>
    <property type="molecule type" value="Genomic_DNA"/>
</dbReference>
<name>A0AAV7CQI6_ENGPU</name>
<dbReference type="PANTHER" id="PTHR24231">
    <property type="entry name" value="PURINOCEPTOR-RELATED G-PROTEIN COUPLED RECEPTOR"/>
    <property type="match status" value="1"/>
</dbReference>
<dbReference type="SUPFAM" id="SSF81321">
    <property type="entry name" value="Family A G protein-coupled receptor-like"/>
    <property type="match status" value="1"/>
</dbReference>
<proteinExistence type="predicted"/>
<organism evidence="11 12">
    <name type="scientific">Engystomops pustulosus</name>
    <name type="common">Tungara frog</name>
    <name type="synonym">Physalaemus pustulosus</name>
    <dbReference type="NCBI Taxonomy" id="76066"/>
    <lineage>
        <taxon>Eukaryota</taxon>
        <taxon>Metazoa</taxon>
        <taxon>Chordata</taxon>
        <taxon>Craniata</taxon>
        <taxon>Vertebrata</taxon>
        <taxon>Euteleostomi</taxon>
        <taxon>Amphibia</taxon>
        <taxon>Batrachia</taxon>
        <taxon>Anura</taxon>
        <taxon>Neobatrachia</taxon>
        <taxon>Hyloidea</taxon>
        <taxon>Leptodactylidae</taxon>
        <taxon>Leiuperinae</taxon>
        <taxon>Engystomops</taxon>
    </lineage>
</organism>
<keyword evidence="12" id="KW-1185">Reference proteome</keyword>
<comment type="caution">
    <text evidence="11">The sequence shown here is derived from an EMBL/GenBank/DDBJ whole genome shotgun (WGS) entry which is preliminary data.</text>
</comment>
<reference evidence="11" key="1">
    <citation type="thesis" date="2020" institute="ProQuest LLC" country="789 East Eisenhower Parkway, Ann Arbor, MI, USA">
        <title>Comparative Genomics and Chromosome Evolution.</title>
        <authorList>
            <person name="Mudd A.B."/>
        </authorList>
    </citation>
    <scope>NUCLEOTIDE SEQUENCE</scope>
    <source>
        <strain evidence="11">237g6f4</strain>
        <tissue evidence="11">Blood</tissue>
    </source>
</reference>
<dbReference type="PANTHER" id="PTHR24231:SF15">
    <property type="entry name" value="2-OXOGLUTARATE RECEPTOR 1"/>
    <property type="match status" value="1"/>
</dbReference>
<feature type="domain" description="G-protein coupled receptors family 1 profile" evidence="10">
    <location>
        <begin position="85"/>
        <end position="335"/>
    </location>
</feature>
<dbReference type="Gene3D" id="1.20.1070.10">
    <property type="entry name" value="Rhodopsin 7-helix transmembrane proteins"/>
    <property type="match status" value="1"/>
</dbReference>
<feature type="transmembrane region" description="Helical" evidence="9">
    <location>
        <begin position="275"/>
        <end position="293"/>
    </location>
</feature>